<keyword evidence="2" id="KW-0812">Transmembrane</keyword>
<dbReference type="Pfam" id="PF02470">
    <property type="entry name" value="MlaD"/>
    <property type="match status" value="1"/>
</dbReference>
<feature type="compositionally biased region" description="Polar residues" evidence="1">
    <location>
        <begin position="333"/>
        <end position="343"/>
    </location>
</feature>
<sequence>MSKELKVALLGIVALAALYIGFNFLKGSNLLSSDRTYYAKYDNVDGLTVGNPVILNGVKVGQVKNMELLPEERNRIRVSLELQKGITVGDSTVASLSGSLLGSKTITLFLGKNSQVFSGGEELKSYTVASITDAFQAKALPVLGTVDSTLIKVNSFLSKEARVSLQATLLNAQGSTEALKNLLIMNQRNINQITTNMAQLTSELNRTSKKFDRIASNFSQLSDSLKGAPVGPAMRKLNATMTEAQTAMTGVNKALTDQKGSLGKLINDTLLYRNLNATAQSSDALLKDLKANPKRYVHFSVFGGGGKDKTKKETTRKPDGEIKVEEKKVETTPSIGATDSTVK</sequence>
<comment type="caution">
    <text evidence="4">The sequence shown here is derived from an EMBL/GenBank/DDBJ whole genome shotgun (WGS) entry which is preliminary data.</text>
</comment>
<dbReference type="PANTHER" id="PTHR33371:SF4">
    <property type="entry name" value="INTERMEMBRANE PHOSPHOLIPID TRANSPORT SYSTEM BINDING PROTEIN MLAD"/>
    <property type="match status" value="1"/>
</dbReference>
<evidence type="ECO:0000256" key="1">
    <source>
        <dbReference type="SAM" id="MobiDB-lite"/>
    </source>
</evidence>
<dbReference type="OrthoDB" id="9769132at2"/>
<feature type="transmembrane region" description="Helical" evidence="2">
    <location>
        <begin position="7"/>
        <end position="25"/>
    </location>
</feature>
<dbReference type="Proteomes" id="UP000297549">
    <property type="component" value="Unassembled WGS sequence"/>
</dbReference>
<proteinExistence type="predicted"/>
<feature type="compositionally biased region" description="Basic and acidic residues" evidence="1">
    <location>
        <begin position="306"/>
        <end position="330"/>
    </location>
</feature>
<feature type="domain" description="Mce/MlaD" evidence="3">
    <location>
        <begin position="35"/>
        <end position="108"/>
    </location>
</feature>
<protein>
    <submittedName>
        <fullName evidence="4">MCE family protein</fullName>
    </submittedName>
</protein>
<feature type="region of interest" description="Disordered" evidence="1">
    <location>
        <begin position="302"/>
        <end position="343"/>
    </location>
</feature>
<dbReference type="InterPro" id="IPR052336">
    <property type="entry name" value="MlaD_Phospholipid_Transporter"/>
</dbReference>
<accession>A0A4Z0PY24</accession>
<organism evidence="4 5">
    <name type="scientific">Hymenobacter aquaticus</name>
    <dbReference type="NCBI Taxonomy" id="1867101"/>
    <lineage>
        <taxon>Bacteria</taxon>
        <taxon>Pseudomonadati</taxon>
        <taxon>Bacteroidota</taxon>
        <taxon>Cytophagia</taxon>
        <taxon>Cytophagales</taxon>
        <taxon>Hymenobacteraceae</taxon>
        <taxon>Hymenobacter</taxon>
    </lineage>
</organism>
<reference evidence="4 5" key="1">
    <citation type="submission" date="2019-04" db="EMBL/GenBank/DDBJ databases">
        <authorList>
            <person name="Feng G."/>
            <person name="Zhang J."/>
            <person name="Zhu H."/>
        </authorList>
    </citation>
    <scope>NUCLEOTIDE SEQUENCE [LARGE SCALE GENOMIC DNA]</scope>
    <source>
        <strain evidence="4 5">JCM 31653</strain>
    </source>
</reference>
<evidence type="ECO:0000256" key="2">
    <source>
        <dbReference type="SAM" id="Phobius"/>
    </source>
</evidence>
<keyword evidence="2" id="KW-1133">Transmembrane helix</keyword>
<gene>
    <name evidence="4" type="ORF">E5K00_18350</name>
</gene>
<name>A0A4Z0PY24_9BACT</name>
<evidence type="ECO:0000313" key="5">
    <source>
        <dbReference type="Proteomes" id="UP000297549"/>
    </source>
</evidence>
<dbReference type="EMBL" id="SRLC01000002">
    <property type="protein sequence ID" value="TGE22209.1"/>
    <property type="molecule type" value="Genomic_DNA"/>
</dbReference>
<keyword evidence="5" id="KW-1185">Reference proteome</keyword>
<evidence type="ECO:0000259" key="3">
    <source>
        <dbReference type="Pfam" id="PF02470"/>
    </source>
</evidence>
<dbReference type="AlphaFoldDB" id="A0A4Z0PY24"/>
<dbReference type="RefSeq" id="WP_135464728.1">
    <property type="nucleotide sequence ID" value="NZ_SRLC01000002.1"/>
</dbReference>
<evidence type="ECO:0000313" key="4">
    <source>
        <dbReference type="EMBL" id="TGE22209.1"/>
    </source>
</evidence>
<dbReference type="InterPro" id="IPR003399">
    <property type="entry name" value="Mce/MlaD"/>
</dbReference>
<dbReference type="PANTHER" id="PTHR33371">
    <property type="entry name" value="INTERMEMBRANE PHOSPHOLIPID TRANSPORT SYSTEM BINDING PROTEIN MLAD-RELATED"/>
    <property type="match status" value="1"/>
</dbReference>
<keyword evidence="2" id="KW-0472">Membrane</keyword>